<evidence type="ECO:0000313" key="1">
    <source>
        <dbReference type="EMBL" id="CAB3780321.1"/>
    </source>
</evidence>
<dbReference type="AlphaFoldDB" id="A0A6J5FHF3"/>
<accession>A0A6J5FHF3</accession>
<dbReference type="EMBL" id="CADIKI010000002">
    <property type="protein sequence ID" value="CAB3780321.1"/>
    <property type="molecule type" value="Genomic_DNA"/>
</dbReference>
<protein>
    <submittedName>
        <fullName evidence="1">Uncharacterized protein</fullName>
    </submittedName>
</protein>
<proteinExistence type="predicted"/>
<dbReference type="Proteomes" id="UP000494252">
    <property type="component" value="Unassembled WGS sequence"/>
</dbReference>
<sequence>MTASDKRMKHTPAKPYTLRSSATNWDAWREVRNRVLAALDGESGRFGRLRLHASEPAERKSKCKLSVECLDCGLGRDGSWKTYYDNVRMSPQGCPVCKCARPLIDRFTAKFPDQSLSLCVPDSGPPNVPDLRFIVQPKEWSLPDDFAWVMPSIGIAAIKKALRQHRLPGEAAQASFGDFVELLSNFKHAFPSGTLRFASRHHPETTSPGPFFDINTGTRLLRSPIAGSCVSRAAVLKAVRQESKDLKLRNELLERAEKHGATEVSFQWSPGYGGGFFILYRSRTGFYHLDTRWRAEQKAWGQSGFRRGEALALVVISHLFPALDWVRTSRPAFLLRDNGYRLELDAYSPSQRLALEYHGAHHYAPRSQSAEDLSAHADQVQRDAEKRALCAKETVRLLEMKDRPLDPAAFLSCIQDLALQAGLVPTCSNPDLEVIVARWNEICENPLEEFQQALLRNIGHHKLMSHELTQVTKGCKVTYLCGHCNKLNTAQAKGLVEGNVRQYCPQCMYDANPQQRRAEALEAWGAQGLPKFVTDRVEFDESNRYLYRCEADHVTILHSCSSALRHVSDGAFNCPTCVSVHSGVAVNHATLFPGYAKAFSDSLAELKLTIQGSPWYEEGELSARVRCPAGHERVINRSLWNRIRSNASLTDLGVVPSACPDCAYPGISAANAVKLMGTLHHRLYIMKDMYPEIRYLHGFDATGWSEETFSCGCNGPDGVPHPPFSITFRNLLRYAKHKSDQHLCLPCKLEAGTTNKRGKTLADTVSRMTILRAAVLAVTPVHLRPIAVQPPTATLITEGFGGRGEFSTTKARIRFECGVPSHAPMDASYSNYFHRFESRGYGFCPACVKNAGLTQAPMPEQGREAAGALRSIALRID</sequence>
<name>A0A6J5FHF3_9BURK</name>
<organism evidence="1 2">
    <name type="scientific">Paraburkholderia fynbosensis</name>
    <dbReference type="NCBI Taxonomy" id="1200993"/>
    <lineage>
        <taxon>Bacteria</taxon>
        <taxon>Pseudomonadati</taxon>
        <taxon>Pseudomonadota</taxon>
        <taxon>Betaproteobacteria</taxon>
        <taxon>Burkholderiales</taxon>
        <taxon>Burkholderiaceae</taxon>
        <taxon>Paraburkholderia</taxon>
    </lineage>
</organism>
<reference evidence="1 2" key="1">
    <citation type="submission" date="2020-04" db="EMBL/GenBank/DDBJ databases">
        <authorList>
            <person name="De Canck E."/>
        </authorList>
    </citation>
    <scope>NUCLEOTIDE SEQUENCE [LARGE SCALE GENOMIC DNA]</scope>
    <source>
        <strain evidence="1 2">LMG 27177</strain>
    </source>
</reference>
<gene>
    <name evidence="1" type="ORF">LMG27177_00895</name>
</gene>
<keyword evidence="2" id="KW-1185">Reference proteome</keyword>
<evidence type="ECO:0000313" key="2">
    <source>
        <dbReference type="Proteomes" id="UP000494252"/>
    </source>
</evidence>